<dbReference type="CDD" id="cd06261">
    <property type="entry name" value="TM_PBP2"/>
    <property type="match status" value="1"/>
</dbReference>
<protein>
    <recommendedName>
        <fullName evidence="12">Nickel import system permease protein NikB</fullName>
    </recommendedName>
</protein>
<dbReference type="OrthoDB" id="24153at2"/>
<dbReference type="PANTHER" id="PTHR43163:SF6">
    <property type="entry name" value="DIPEPTIDE TRANSPORT SYSTEM PERMEASE PROTEIN DPPB-RELATED"/>
    <property type="match status" value="1"/>
</dbReference>
<name>A0A2P8H1I2_9BACL</name>
<feature type="transmembrane region" description="Helical" evidence="13">
    <location>
        <begin position="172"/>
        <end position="192"/>
    </location>
</feature>
<evidence type="ECO:0000256" key="7">
    <source>
        <dbReference type="ARBA" id="ARBA00023065"/>
    </source>
</evidence>
<dbReference type="Gene3D" id="1.10.3720.10">
    <property type="entry name" value="MetI-like"/>
    <property type="match status" value="1"/>
</dbReference>
<comment type="similarity">
    <text evidence="10">Belongs to the binding-protein-dependent transport system permease family. OppBC subfamily.</text>
</comment>
<evidence type="ECO:0000256" key="13">
    <source>
        <dbReference type="RuleBase" id="RU363032"/>
    </source>
</evidence>
<feature type="transmembrane region" description="Helical" evidence="13">
    <location>
        <begin position="234"/>
        <end position="257"/>
    </location>
</feature>
<dbReference type="PROSITE" id="PS50928">
    <property type="entry name" value="ABC_TM1"/>
    <property type="match status" value="1"/>
</dbReference>
<dbReference type="RefSeq" id="WP_106533386.1">
    <property type="nucleotide sequence ID" value="NZ_PYAT01000006.1"/>
</dbReference>
<organism evidence="15 16">
    <name type="scientific">Planomicrobium soli</name>
    <dbReference type="NCBI Taxonomy" id="1176648"/>
    <lineage>
        <taxon>Bacteria</taxon>
        <taxon>Bacillati</taxon>
        <taxon>Bacillota</taxon>
        <taxon>Bacilli</taxon>
        <taxon>Bacillales</taxon>
        <taxon>Caryophanaceae</taxon>
        <taxon>Planomicrobium</taxon>
    </lineage>
</organism>
<evidence type="ECO:0000256" key="1">
    <source>
        <dbReference type="ARBA" id="ARBA00004651"/>
    </source>
</evidence>
<dbReference type="SUPFAM" id="SSF161098">
    <property type="entry name" value="MetI-like"/>
    <property type="match status" value="1"/>
</dbReference>
<evidence type="ECO:0000256" key="8">
    <source>
        <dbReference type="ARBA" id="ARBA00023112"/>
    </source>
</evidence>
<keyword evidence="8" id="KW-0921">Nickel transport</keyword>
<feature type="domain" description="ABC transmembrane type-1" evidence="14">
    <location>
        <begin position="98"/>
        <end position="295"/>
    </location>
</feature>
<evidence type="ECO:0000256" key="3">
    <source>
        <dbReference type="ARBA" id="ARBA00022475"/>
    </source>
</evidence>
<feature type="transmembrane region" description="Helical" evidence="13">
    <location>
        <begin position="12"/>
        <end position="30"/>
    </location>
</feature>
<dbReference type="Pfam" id="PF00528">
    <property type="entry name" value="BPD_transp_1"/>
    <property type="match status" value="1"/>
</dbReference>
<evidence type="ECO:0000256" key="5">
    <source>
        <dbReference type="ARBA" id="ARBA00022692"/>
    </source>
</evidence>
<keyword evidence="5 13" id="KW-0812">Transmembrane</keyword>
<evidence type="ECO:0000256" key="6">
    <source>
        <dbReference type="ARBA" id="ARBA00022989"/>
    </source>
</evidence>
<dbReference type="InterPro" id="IPR050045">
    <property type="entry name" value="Opp2B"/>
</dbReference>
<dbReference type="EMBL" id="PYAT01000006">
    <property type="protein sequence ID" value="PSL40060.1"/>
    <property type="molecule type" value="Genomic_DNA"/>
</dbReference>
<keyword evidence="6 13" id="KW-1133">Transmembrane helix</keyword>
<feature type="transmembrane region" description="Helical" evidence="13">
    <location>
        <begin position="277"/>
        <end position="302"/>
    </location>
</feature>
<dbReference type="InterPro" id="IPR035906">
    <property type="entry name" value="MetI-like_sf"/>
</dbReference>
<keyword evidence="3" id="KW-1003">Cell membrane</keyword>
<dbReference type="InterPro" id="IPR045621">
    <property type="entry name" value="BPD_transp_1_N"/>
</dbReference>
<keyword evidence="4" id="KW-0533">Nickel</keyword>
<evidence type="ECO:0000256" key="12">
    <source>
        <dbReference type="ARBA" id="ARBA00044774"/>
    </source>
</evidence>
<evidence type="ECO:0000259" key="14">
    <source>
        <dbReference type="PROSITE" id="PS50928"/>
    </source>
</evidence>
<feature type="transmembrane region" description="Helical" evidence="13">
    <location>
        <begin position="138"/>
        <end position="160"/>
    </location>
</feature>
<dbReference type="InterPro" id="IPR000515">
    <property type="entry name" value="MetI-like"/>
</dbReference>
<dbReference type="GO" id="GO:0005886">
    <property type="term" value="C:plasma membrane"/>
    <property type="evidence" value="ECO:0007669"/>
    <property type="project" value="UniProtKB-SubCell"/>
</dbReference>
<comment type="caution">
    <text evidence="15">The sequence shown here is derived from an EMBL/GenBank/DDBJ whole genome shotgun (WGS) entry which is preliminary data.</text>
</comment>
<evidence type="ECO:0000256" key="9">
    <source>
        <dbReference type="ARBA" id="ARBA00023136"/>
    </source>
</evidence>
<keyword evidence="2 13" id="KW-0813">Transport</keyword>
<keyword evidence="16" id="KW-1185">Reference proteome</keyword>
<comment type="subunit">
    <text evidence="11">The complex is composed of two ATP-binding proteins (NikD and NikE), two transmembrane proteins (NikB and NikC) and a solute-binding protein (NikA).</text>
</comment>
<keyword evidence="7" id="KW-0406">Ion transport</keyword>
<evidence type="ECO:0000256" key="2">
    <source>
        <dbReference type="ARBA" id="ARBA00022448"/>
    </source>
</evidence>
<accession>A0A2P8H1I2</accession>
<dbReference type="PANTHER" id="PTHR43163">
    <property type="entry name" value="DIPEPTIDE TRANSPORT SYSTEM PERMEASE PROTEIN DPPB-RELATED"/>
    <property type="match status" value="1"/>
</dbReference>
<dbReference type="GO" id="GO:0015099">
    <property type="term" value="F:nickel cation transmembrane transporter activity"/>
    <property type="evidence" value="ECO:0007669"/>
    <property type="project" value="InterPro"/>
</dbReference>
<dbReference type="Proteomes" id="UP000242682">
    <property type="component" value="Unassembled WGS sequence"/>
</dbReference>
<comment type="subcellular location">
    <subcellularLocation>
        <location evidence="1 13">Cell membrane</location>
        <topology evidence="1 13">Multi-pass membrane protein</topology>
    </subcellularLocation>
</comment>
<proteinExistence type="inferred from homology"/>
<reference evidence="15 16" key="1">
    <citation type="submission" date="2018-03" db="EMBL/GenBank/DDBJ databases">
        <title>Genomic Encyclopedia of Type Strains, Phase III (KMG-III): the genomes of soil and plant-associated and newly described type strains.</title>
        <authorList>
            <person name="Whitman W."/>
        </authorList>
    </citation>
    <scope>NUCLEOTIDE SEQUENCE [LARGE SCALE GENOMIC DNA]</scope>
    <source>
        <strain evidence="15 16">CGMCC 1.12259</strain>
    </source>
</reference>
<evidence type="ECO:0000256" key="10">
    <source>
        <dbReference type="ARBA" id="ARBA00024202"/>
    </source>
</evidence>
<sequence length="317" mass="35168">MIQILSKRLIEVMVFLLIITFVSFLFARLAPGDPVLSMLQVDDLSVTTEQIEELREDMGFNDPLLVQYGNWFLDFVRMDFGNSYITRQPVMEMIFSGLPATLELTAGALLVVILIAVPFGSLAALYRGKWIDQLSRGISLVGAAVPSFWLGLILIDLFAVRFGIFPTMGRDGIGSAILPSITLGLAITSVYVRLLRSSLIDSLSHEYIRAARARGISEMRIFFAHAFRASLPPVITVFGVSLGSLIGGVVVIEVIFAYPGIGKMVVDAIRGRDYPVIQGYILIMALFVFVINSLADLSLRYLNPELRLKEKREEGWK</sequence>
<dbReference type="NCBIfam" id="NF045470">
    <property type="entry name" value="Opp2B"/>
    <property type="match status" value="1"/>
</dbReference>
<feature type="transmembrane region" description="Helical" evidence="13">
    <location>
        <begin position="104"/>
        <end position="126"/>
    </location>
</feature>
<keyword evidence="9 13" id="KW-0472">Membrane</keyword>
<gene>
    <name evidence="15" type="ORF">B0H99_10673</name>
</gene>
<evidence type="ECO:0000256" key="11">
    <source>
        <dbReference type="ARBA" id="ARBA00038669"/>
    </source>
</evidence>
<evidence type="ECO:0000313" key="16">
    <source>
        <dbReference type="Proteomes" id="UP000242682"/>
    </source>
</evidence>
<dbReference type="AlphaFoldDB" id="A0A2P8H1I2"/>
<dbReference type="Pfam" id="PF19300">
    <property type="entry name" value="BPD_transp_1_N"/>
    <property type="match status" value="1"/>
</dbReference>
<evidence type="ECO:0000256" key="4">
    <source>
        <dbReference type="ARBA" id="ARBA00022596"/>
    </source>
</evidence>
<evidence type="ECO:0000313" key="15">
    <source>
        <dbReference type="EMBL" id="PSL40060.1"/>
    </source>
</evidence>